<accession>A0AAF0E063</accession>
<dbReference type="Proteomes" id="UP001214603">
    <property type="component" value="Chromosome 3"/>
</dbReference>
<protein>
    <recommendedName>
        <fullName evidence="1">SCP2 domain-containing protein</fullName>
    </recommendedName>
</protein>
<feature type="domain" description="SCP2" evidence="1">
    <location>
        <begin position="86"/>
        <end position="160"/>
    </location>
</feature>
<evidence type="ECO:0000313" key="3">
    <source>
        <dbReference type="Proteomes" id="UP001214603"/>
    </source>
</evidence>
<evidence type="ECO:0000259" key="1">
    <source>
        <dbReference type="Pfam" id="PF02036"/>
    </source>
</evidence>
<dbReference type="InterPro" id="IPR036527">
    <property type="entry name" value="SCP2_sterol-bd_dom_sf"/>
</dbReference>
<evidence type="ECO:0000313" key="2">
    <source>
        <dbReference type="EMBL" id="WFD03234.1"/>
    </source>
</evidence>
<dbReference type="Gene3D" id="3.30.1050.10">
    <property type="entry name" value="SCP2 sterol-binding domain"/>
    <property type="match status" value="1"/>
</dbReference>
<keyword evidence="3" id="KW-1185">Reference proteome</keyword>
<dbReference type="Pfam" id="PF02036">
    <property type="entry name" value="SCP2"/>
    <property type="match status" value="1"/>
</dbReference>
<dbReference type="AlphaFoldDB" id="A0AAF0E063"/>
<sequence>MPAGALQPLANHALSVYPHLNAPGFEASKVFALTALYLAKPPPNFPSQGYLRKNLASFYLFVIHPSDFSSSGKHHPGPHHRLGPQIWYISITSKSIEIGRGKGPTTRLGRRRRAEILIECDDRDLVNLATGKSRARTLFENKKLHIRGKLDKALEISRVLSHERSKLYRTVTVDPKHDENESVEFNENLHGYSIGSSVRARL</sequence>
<organism evidence="2 3">
    <name type="scientific">Malassezia obtusa</name>
    <dbReference type="NCBI Taxonomy" id="76774"/>
    <lineage>
        <taxon>Eukaryota</taxon>
        <taxon>Fungi</taxon>
        <taxon>Dikarya</taxon>
        <taxon>Basidiomycota</taxon>
        <taxon>Ustilaginomycotina</taxon>
        <taxon>Malasseziomycetes</taxon>
        <taxon>Malasseziales</taxon>
        <taxon>Malasseziaceae</taxon>
        <taxon>Malassezia</taxon>
    </lineage>
</organism>
<gene>
    <name evidence="2" type="ORF">MOBT1_001923</name>
</gene>
<name>A0AAF0E063_9BASI</name>
<reference evidence="2" key="1">
    <citation type="submission" date="2023-03" db="EMBL/GenBank/DDBJ databases">
        <title>Mating type loci evolution in Malassezia.</title>
        <authorList>
            <person name="Coelho M.A."/>
        </authorList>
    </citation>
    <scope>NUCLEOTIDE SEQUENCE</scope>
    <source>
        <strain evidence="2">CBS 7876</strain>
    </source>
</reference>
<dbReference type="EMBL" id="CP119936">
    <property type="protein sequence ID" value="WFD03234.1"/>
    <property type="molecule type" value="Genomic_DNA"/>
</dbReference>
<dbReference type="InterPro" id="IPR003033">
    <property type="entry name" value="SCP2_sterol-bd_dom"/>
</dbReference>
<dbReference type="SUPFAM" id="SSF55718">
    <property type="entry name" value="SCP-like"/>
    <property type="match status" value="1"/>
</dbReference>
<proteinExistence type="predicted"/>